<dbReference type="InterPro" id="IPR038461">
    <property type="entry name" value="Schlafen_AlbA_2_dom_sf"/>
</dbReference>
<evidence type="ECO:0000313" key="2">
    <source>
        <dbReference type="EMBL" id="ADG76137.1"/>
    </source>
</evidence>
<dbReference type="Proteomes" id="UP000000849">
    <property type="component" value="Chromosome"/>
</dbReference>
<dbReference type="InterPro" id="IPR038475">
    <property type="entry name" value="RecG_C_sf"/>
</dbReference>
<dbReference type="eggNOG" id="COG2865">
    <property type="taxonomic scope" value="Bacteria"/>
</dbReference>
<gene>
    <name evidence="2" type="ordered locus">Cfla_3256</name>
</gene>
<dbReference type="InterPro" id="IPR036388">
    <property type="entry name" value="WH-like_DNA-bd_sf"/>
</dbReference>
<dbReference type="Gene3D" id="3.30.950.30">
    <property type="entry name" value="Schlafen, AAA domain"/>
    <property type="match status" value="1"/>
</dbReference>
<accession>D5UBX8</accession>
<evidence type="ECO:0000259" key="1">
    <source>
        <dbReference type="Pfam" id="PF04326"/>
    </source>
</evidence>
<dbReference type="SUPFAM" id="SSF46785">
    <property type="entry name" value="Winged helix' DNA-binding domain"/>
    <property type="match status" value="1"/>
</dbReference>
<dbReference type="STRING" id="446466.Cfla_3256"/>
<reference evidence="2 3" key="1">
    <citation type="journal article" date="2010" name="Stand. Genomic Sci.">
        <title>Complete genome sequence of Cellulomonas flavigena type strain (134).</title>
        <authorList>
            <person name="Abt B."/>
            <person name="Foster B."/>
            <person name="Lapidus A."/>
            <person name="Clum A."/>
            <person name="Sun H."/>
            <person name="Pukall R."/>
            <person name="Lucas S."/>
            <person name="Glavina Del Rio T."/>
            <person name="Nolan M."/>
            <person name="Tice H."/>
            <person name="Cheng J.F."/>
            <person name="Pitluck S."/>
            <person name="Liolios K."/>
            <person name="Ivanova N."/>
            <person name="Mavromatis K."/>
            <person name="Ovchinnikova G."/>
            <person name="Pati A."/>
            <person name="Goodwin L."/>
            <person name="Chen A."/>
            <person name="Palaniappan K."/>
            <person name="Land M."/>
            <person name="Hauser L."/>
            <person name="Chang Y.J."/>
            <person name="Jeffries C.D."/>
            <person name="Rohde M."/>
            <person name="Goker M."/>
            <person name="Woyke T."/>
            <person name="Bristow J."/>
            <person name="Eisen J.A."/>
            <person name="Markowitz V."/>
            <person name="Hugenholtz P."/>
            <person name="Kyrpides N.C."/>
            <person name="Klenk H.P."/>
        </authorList>
    </citation>
    <scope>NUCLEOTIDE SEQUENCE [LARGE SCALE GENOMIC DNA]</scope>
    <source>
        <strain evidence="3">ATCC 482 / DSM 20109 / BCRC 11376 / JCM 18109 / NBRC 3775 / NCIMB 8073 / NRS 134</strain>
    </source>
</reference>
<dbReference type="Pfam" id="PF13749">
    <property type="entry name" value="HATPase_c_4"/>
    <property type="match status" value="1"/>
</dbReference>
<name>D5UBX8_CELFN</name>
<dbReference type="AlphaFoldDB" id="D5UBX8"/>
<protein>
    <submittedName>
        <fullName evidence="2">Putative transcriptional regulator</fullName>
    </submittedName>
</protein>
<dbReference type="HOGENOM" id="CLU_024970_7_1_11"/>
<evidence type="ECO:0000313" key="3">
    <source>
        <dbReference type="Proteomes" id="UP000000849"/>
    </source>
</evidence>
<feature type="domain" description="Schlafen AlbA-2" evidence="1">
    <location>
        <begin position="11"/>
        <end position="117"/>
    </location>
</feature>
<sequence length="545" mass="59056">MKTIDLLAGGETLTVEFKRDINDRDLVKAAACLANGDGGVLLVGVEDDGTVTGAKPRHGASTEPHRVAAFIMNSTEPPLPVDVAVESVEGAQVVRIDVPRADPGPVGTKDGLFTKRVIATDGRPQCLPMTAHEIVSMGLVTRGQDFAAAVARDATMDDLDPRELDRFRTLCRAAGDSLGSLADVDILKALGLVPMTAPVSIGAVLLFGTRAAVERWVPNAEFLFQDLRGHGDGTNERIVGPLLQSADQMRRLIDERNTTTELMAGLHRVEVPLIPSVTRREALANAVVHRDYAAVGPTVVQVTDEEFVVSNPGGLPPGVTIANILDQSRPRSPLLASAFKRAGLVERKGKGVNEMFEQQLRAGRGVPDYSRSTPDSVVVTVPLGTADLDLVRFLLVWEDERQRPLTLDELRVVHDVKASGSATSADLTEALGLIPQTTRTITTRLVERGILEARGNGRSRRFHLTARFYDLAQDRNAYVRVMGADPLQQERMIRDYVTAYGSITRSQAAQLCQVSPVQARTILKRLVDAGALRLVGERRTSKYVV</sequence>
<dbReference type="Gene3D" id="1.10.10.10">
    <property type="entry name" value="Winged helix-like DNA-binding domain superfamily/Winged helix DNA-binding domain"/>
    <property type="match status" value="2"/>
</dbReference>
<dbReference type="InterPro" id="IPR036390">
    <property type="entry name" value="WH_DNA-bd_sf"/>
</dbReference>
<dbReference type="PANTHER" id="PTHR30595:SF6">
    <property type="entry name" value="SCHLAFEN ALBA-2 DOMAIN-CONTAINING PROTEIN"/>
    <property type="match status" value="1"/>
</dbReference>
<dbReference type="EMBL" id="CP001964">
    <property type="protein sequence ID" value="ADG76137.1"/>
    <property type="molecule type" value="Genomic_DNA"/>
</dbReference>
<dbReference type="Gene3D" id="3.30.565.60">
    <property type="match status" value="1"/>
</dbReference>
<dbReference type="PANTHER" id="PTHR30595">
    <property type="entry name" value="GLPR-RELATED TRANSCRIPTIONAL REPRESSOR"/>
    <property type="match status" value="1"/>
</dbReference>
<dbReference type="KEGG" id="cfl:Cfla_3256"/>
<dbReference type="InterPro" id="IPR007421">
    <property type="entry name" value="Schlafen_AlbA_2_dom"/>
</dbReference>
<dbReference type="Pfam" id="PF04326">
    <property type="entry name" value="SLFN_AlbA_2"/>
    <property type="match status" value="1"/>
</dbReference>
<dbReference type="RefSeq" id="WP_013118468.1">
    <property type="nucleotide sequence ID" value="NC_014151.1"/>
</dbReference>
<proteinExistence type="predicted"/>
<organism evidence="2 3">
    <name type="scientific">Cellulomonas flavigena (strain ATCC 482 / DSM 20109 / BCRC 11376 / JCM 18109 / NBRC 3775 / NCIMB 8073 / NRS 134)</name>
    <dbReference type="NCBI Taxonomy" id="446466"/>
    <lineage>
        <taxon>Bacteria</taxon>
        <taxon>Bacillati</taxon>
        <taxon>Actinomycetota</taxon>
        <taxon>Actinomycetes</taxon>
        <taxon>Micrococcales</taxon>
        <taxon>Cellulomonadaceae</taxon>
        <taxon>Cellulomonas</taxon>
    </lineage>
</organism>
<dbReference type="OrthoDB" id="9805115at2"/>
<keyword evidence="3" id="KW-1185">Reference proteome</keyword>